<organism evidence="1 2">
    <name type="scientific">Paraglomus occultum</name>
    <dbReference type="NCBI Taxonomy" id="144539"/>
    <lineage>
        <taxon>Eukaryota</taxon>
        <taxon>Fungi</taxon>
        <taxon>Fungi incertae sedis</taxon>
        <taxon>Mucoromycota</taxon>
        <taxon>Glomeromycotina</taxon>
        <taxon>Glomeromycetes</taxon>
        <taxon>Paraglomerales</taxon>
        <taxon>Paraglomeraceae</taxon>
        <taxon>Paraglomus</taxon>
    </lineage>
</organism>
<accession>A0A9N9DZZ2</accession>
<feature type="non-terminal residue" evidence="1">
    <location>
        <position position="59"/>
    </location>
</feature>
<name>A0A9N9DZZ2_9GLOM</name>
<protein>
    <submittedName>
        <fullName evidence="1">10219_t:CDS:1</fullName>
    </submittedName>
</protein>
<reference evidence="1" key="1">
    <citation type="submission" date="2021-06" db="EMBL/GenBank/DDBJ databases">
        <authorList>
            <person name="Kallberg Y."/>
            <person name="Tangrot J."/>
            <person name="Rosling A."/>
        </authorList>
    </citation>
    <scope>NUCLEOTIDE SEQUENCE</scope>
    <source>
        <strain evidence="1">IA702</strain>
    </source>
</reference>
<dbReference type="AlphaFoldDB" id="A0A9N9DZZ2"/>
<comment type="caution">
    <text evidence="1">The sequence shown here is derived from an EMBL/GenBank/DDBJ whole genome shotgun (WGS) entry which is preliminary data.</text>
</comment>
<dbReference type="EMBL" id="CAJVPJ010005149">
    <property type="protein sequence ID" value="CAG8658923.1"/>
    <property type="molecule type" value="Genomic_DNA"/>
</dbReference>
<proteinExistence type="predicted"/>
<dbReference type="OrthoDB" id="329835at2759"/>
<gene>
    <name evidence="1" type="ORF">POCULU_LOCUS10354</name>
</gene>
<evidence type="ECO:0000313" key="1">
    <source>
        <dbReference type="EMBL" id="CAG8658923.1"/>
    </source>
</evidence>
<dbReference type="Proteomes" id="UP000789572">
    <property type="component" value="Unassembled WGS sequence"/>
</dbReference>
<evidence type="ECO:0000313" key="2">
    <source>
        <dbReference type="Proteomes" id="UP000789572"/>
    </source>
</evidence>
<keyword evidence="2" id="KW-1185">Reference proteome</keyword>
<sequence>MINDISAIDETTRERLKRWKTRLKNLIEIQLPTDYSRPIPPKVVDAVHTLSLPDSTGLA</sequence>